<gene>
    <name evidence="3" type="ORF">SAMN02745220_04386</name>
</gene>
<feature type="transmembrane region" description="Helical" evidence="2">
    <location>
        <begin position="50"/>
        <end position="77"/>
    </location>
</feature>
<dbReference type="Proteomes" id="UP000184603">
    <property type="component" value="Unassembled WGS sequence"/>
</dbReference>
<keyword evidence="4" id="KW-1185">Reference proteome</keyword>
<protein>
    <submittedName>
        <fullName evidence="3">Uncharacterized protein</fullName>
    </submittedName>
</protein>
<organism evidence="3 4">
    <name type="scientific">Desulfopila aestuarii DSM 18488</name>
    <dbReference type="NCBI Taxonomy" id="1121416"/>
    <lineage>
        <taxon>Bacteria</taxon>
        <taxon>Pseudomonadati</taxon>
        <taxon>Thermodesulfobacteriota</taxon>
        <taxon>Desulfobulbia</taxon>
        <taxon>Desulfobulbales</taxon>
        <taxon>Desulfocapsaceae</taxon>
        <taxon>Desulfopila</taxon>
    </lineage>
</organism>
<accession>A0A1M7YHM3</accession>
<keyword evidence="2" id="KW-1133">Transmembrane helix</keyword>
<keyword evidence="1" id="KW-0175">Coiled coil</keyword>
<dbReference type="EMBL" id="FRFE01000032">
    <property type="protein sequence ID" value="SHO52155.1"/>
    <property type="molecule type" value="Genomic_DNA"/>
</dbReference>
<evidence type="ECO:0000256" key="1">
    <source>
        <dbReference type="SAM" id="Coils"/>
    </source>
</evidence>
<dbReference type="RefSeq" id="WP_073615798.1">
    <property type="nucleotide sequence ID" value="NZ_FRFE01000032.1"/>
</dbReference>
<dbReference type="Gene3D" id="1.20.5.50">
    <property type="match status" value="1"/>
</dbReference>
<feature type="coiled-coil region" evidence="1">
    <location>
        <begin position="127"/>
        <end position="192"/>
    </location>
</feature>
<evidence type="ECO:0000256" key="2">
    <source>
        <dbReference type="SAM" id="Phobius"/>
    </source>
</evidence>
<name>A0A1M7YHM3_9BACT</name>
<reference evidence="3 4" key="1">
    <citation type="submission" date="2016-12" db="EMBL/GenBank/DDBJ databases">
        <authorList>
            <person name="Song W.-J."/>
            <person name="Kurnit D.M."/>
        </authorList>
    </citation>
    <scope>NUCLEOTIDE SEQUENCE [LARGE SCALE GENOMIC DNA]</scope>
    <source>
        <strain evidence="3 4">DSM 18488</strain>
    </source>
</reference>
<keyword evidence="2" id="KW-0812">Transmembrane</keyword>
<evidence type="ECO:0000313" key="3">
    <source>
        <dbReference type="EMBL" id="SHO52155.1"/>
    </source>
</evidence>
<dbReference type="AlphaFoldDB" id="A0A1M7YHM3"/>
<keyword evidence="2" id="KW-0472">Membrane</keyword>
<proteinExistence type="predicted"/>
<sequence length="304" mass="33089">MKNNEFRTPLMQSGALLVAIIFIISMIPSGDGMGVGAVLGAFISGIFKLFLFIIALFLAIAVAIAVMVGVFLAAIALQSPEKAKDIFDETKRRLAALIQDAVACKSNAPACEATAAPVNTGISQEEYDQMKSKISSLQNANLQLQSDVSALNSKNVKLQDDIHGLTTMVDELKESETKIKELISELSAKVKEEPDTELKKQIQVLEEMVGKTNLNIADLAGRLEALEEAATGPSAEELSGGIFSYITSEEQRTLFTNKVQEGVNKELTYAQFDEFLTEALPGDLDKVIKDHPSLTKDYIRSMRK</sequence>
<dbReference type="OrthoDB" id="5430819at2"/>
<evidence type="ECO:0000313" key="4">
    <source>
        <dbReference type="Proteomes" id="UP000184603"/>
    </source>
</evidence>